<evidence type="ECO:0000256" key="7">
    <source>
        <dbReference type="ARBA" id="ARBA00023125"/>
    </source>
</evidence>
<feature type="region of interest" description="Disordered" evidence="9">
    <location>
        <begin position="383"/>
        <end position="442"/>
    </location>
</feature>
<evidence type="ECO:0000256" key="5">
    <source>
        <dbReference type="ARBA" id="ARBA00022705"/>
    </source>
</evidence>
<dbReference type="InterPro" id="IPR017964">
    <property type="entry name" value="DNA-dir_DNA_pol_B_CS"/>
</dbReference>
<dbReference type="InterPro" id="IPR043502">
    <property type="entry name" value="DNA/RNA_pol_sf"/>
</dbReference>
<dbReference type="EC" id="2.7.7.7" evidence="2"/>
<dbReference type="Pfam" id="PF03175">
    <property type="entry name" value="DNA_pol_B_2"/>
    <property type="match status" value="2"/>
</dbReference>
<name>A0A6V7PYP7_ANACO</name>
<dbReference type="PANTHER" id="PTHR33568:SF3">
    <property type="entry name" value="DNA-DIRECTED DNA POLYMERASE"/>
    <property type="match status" value="1"/>
</dbReference>
<keyword evidence="5" id="KW-0235">DNA replication</keyword>
<organism evidence="11">
    <name type="scientific">Ananas comosus var. bracteatus</name>
    <name type="common">red pineapple</name>
    <dbReference type="NCBI Taxonomy" id="296719"/>
    <lineage>
        <taxon>Eukaryota</taxon>
        <taxon>Viridiplantae</taxon>
        <taxon>Streptophyta</taxon>
        <taxon>Embryophyta</taxon>
        <taxon>Tracheophyta</taxon>
        <taxon>Spermatophyta</taxon>
        <taxon>Magnoliopsida</taxon>
        <taxon>Liliopsida</taxon>
        <taxon>Poales</taxon>
        <taxon>Bromeliaceae</taxon>
        <taxon>Bromelioideae</taxon>
        <taxon>Ananas</taxon>
    </lineage>
</organism>
<dbReference type="GO" id="GO:0003887">
    <property type="term" value="F:DNA-directed DNA polymerase activity"/>
    <property type="evidence" value="ECO:0007669"/>
    <property type="project" value="UniProtKB-KW"/>
</dbReference>
<dbReference type="EMBL" id="LR862153">
    <property type="protein sequence ID" value="CAD1835880.1"/>
    <property type="molecule type" value="Genomic_DNA"/>
</dbReference>
<keyword evidence="7" id="KW-0238">DNA-binding</keyword>
<keyword evidence="6" id="KW-0239">DNA-directed DNA polymerase</keyword>
<evidence type="ECO:0000256" key="3">
    <source>
        <dbReference type="ARBA" id="ARBA00022679"/>
    </source>
</evidence>
<dbReference type="PANTHER" id="PTHR33568">
    <property type="entry name" value="DNA POLYMERASE"/>
    <property type="match status" value="1"/>
</dbReference>
<accession>A0A6V7PYP7</accession>
<evidence type="ECO:0000256" key="6">
    <source>
        <dbReference type="ARBA" id="ARBA00022932"/>
    </source>
</evidence>
<dbReference type="GO" id="GO:0006260">
    <property type="term" value="P:DNA replication"/>
    <property type="evidence" value="ECO:0007669"/>
    <property type="project" value="UniProtKB-KW"/>
</dbReference>
<evidence type="ECO:0000256" key="1">
    <source>
        <dbReference type="ARBA" id="ARBA00005755"/>
    </source>
</evidence>
<evidence type="ECO:0000259" key="10">
    <source>
        <dbReference type="Pfam" id="PF03175"/>
    </source>
</evidence>
<gene>
    <name evidence="11" type="ORF">CB5_LOCUS19091</name>
</gene>
<feature type="domain" description="DNA-directed DNA polymerase family B mitochondria/virus" evidence="10">
    <location>
        <begin position="104"/>
        <end position="154"/>
    </location>
</feature>
<evidence type="ECO:0000256" key="8">
    <source>
        <dbReference type="ARBA" id="ARBA00049244"/>
    </source>
</evidence>
<dbReference type="GO" id="GO:0000166">
    <property type="term" value="F:nucleotide binding"/>
    <property type="evidence" value="ECO:0007669"/>
    <property type="project" value="InterPro"/>
</dbReference>
<keyword evidence="3" id="KW-0808">Transferase</keyword>
<dbReference type="Gene3D" id="3.90.1600.10">
    <property type="entry name" value="Palm domain of DNA polymerase"/>
    <property type="match status" value="1"/>
</dbReference>
<dbReference type="PROSITE" id="PS00116">
    <property type="entry name" value="DNA_POLYMERASE_B"/>
    <property type="match status" value="1"/>
</dbReference>
<evidence type="ECO:0000256" key="2">
    <source>
        <dbReference type="ARBA" id="ARBA00012417"/>
    </source>
</evidence>
<sequence>MDIFNEKELAAFKEIGMADRAGPIKLRYISSTKGPKGSIPHEDLDVSDLRAKSEDLINYLRQDILILGGVMLKAQEINWSKYQIDIEGVMTVSALSLKIFRKFIGIFYSEELKFARDLGYHIIPLRGYLFEAMSSPFEGIISDLYESRLEAKKRDLQSKRYEELMKMDNFQSAEMLTENYYIVNYITNSSFAEDDNWKAPKMSAVQLAAAVTACARIHMYPYISRPDCYYTDTDSVVLGCPLSDDLISSMEMGKFKLEYFVKKGIFLAPKSYMLETVDEQHVIRHKGPAKDLVTSEWFKKQLADPSLTELIPTHVNFRIDWKKFQIGKKDILIKLGLPQSTKRENVYDSENVWIETRPINVIDLGSKDATTILKYELLRLSVSQSTTEGQKTPTEGQKTPTEGQKTPTEGKNTPTEGQKATTVQPTLYNTKDHDNSIPKPDE</sequence>
<evidence type="ECO:0000256" key="4">
    <source>
        <dbReference type="ARBA" id="ARBA00022695"/>
    </source>
</evidence>
<proteinExistence type="inferred from homology"/>
<comment type="similarity">
    <text evidence="1">Belongs to the DNA polymerase type-B family.</text>
</comment>
<dbReference type="InterPro" id="IPR023211">
    <property type="entry name" value="DNA_pol_palm_dom_sf"/>
</dbReference>
<dbReference type="SUPFAM" id="SSF56672">
    <property type="entry name" value="DNA/RNA polymerases"/>
    <property type="match status" value="1"/>
</dbReference>
<evidence type="ECO:0000313" key="11">
    <source>
        <dbReference type="EMBL" id="CAD1835880.1"/>
    </source>
</evidence>
<feature type="compositionally biased region" description="Polar residues" evidence="9">
    <location>
        <begin position="383"/>
        <end position="429"/>
    </location>
</feature>
<evidence type="ECO:0000256" key="9">
    <source>
        <dbReference type="SAM" id="MobiDB-lite"/>
    </source>
</evidence>
<keyword evidence="4" id="KW-0548">Nucleotidyltransferase</keyword>
<feature type="compositionally biased region" description="Basic and acidic residues" evidence="9">
    <location>
        <begin position="430"/>
        <end position="442"/>
    </location>
</feature>
<reference evidence="11" key="1">
    <citation type="submission" date="2020-07" db="EMBL/GenBank/DDBJ databases">
        <authorList>
            <person name="Lin J."/>
        </authorList>
    </citation>
    <scope>NUCLEOTIDE SEQUENCE</scope>
</reference>
<protein>
    <recommendedName>
        <fullName evidence="2">DNA-directed DNA polymerase</fullName>
        <ecNumber evidence="2">2.7.7.7</ecNumber>
    </recommendedName>
</protein>
<dbReference type="AlphaFoldDB" id="A0A6V7PYP7"/>
<dbReference type="InterPro" id="IPR004868">
    <property type="entry name" value="DNA-dir_DNA_pol_B_mt/vir"/>
</dbReference>
<dbReference type="GO" id="GO:0003677">
    <property type="term" value="F:DNA binding"/>
    <property type="evidence" value="ECO:0007669"/>
    <property type="project" value="UniProtKB-KW"/>
</dbReference>
<comment type="catalytic activity">
    <reaction evidence="8">
        <text>DNA(n) + a 2'-deoxyribonucleoside 5'-triphosphate = DNA(n+1) + diphosphate</text>
        <dbReference type="Rhea" id="RHEA:22508"/>
        <dbReference type="Rhea" id="RHEA-COMP:17339"/>
        <dbReference type="Rhea" id="RHEA-COMP:17340"/>
        <dbReference type="ChEBI" id="CHEBI:33019"/>
        <dbReference type="ChEBI" id="CHEBI:61560"/>
        <dbReference type="ChEBI" id="CHEBI:173112"/>
        <dbReference type="EC" id="2.7.7.7"/>
    </reaction>
</comment>
<feature type="domain" description="DNA-directed DNA polymerase family B mitochondria/virus" evidence="10">
    <location>
        <begin position="54"/>
        <end position="103"/>
    </location>
</feature>